<dbReference type="PANTHER" id="PTHR35519:SF2">
    <property type="entry name" value="PH DOMAIN PROTEIN"/>
    <property type="match status" value="1"/>
</dbReference>
<protein>
    <recommendedName>
        <fullName evidence="2">Bll7046 protein</fullName>
    </recommendedName>
</protein>
<organism evidence="1">
    <name type="scientific">uncultured Microvirga sp</name>
    <dbReference type="NCBI Taxonomy" id="412392"/>
    <lineage>
        <taxon>Bacteria</taxon>
        <taxon>Pseudomonadati</taxon>
        <taxon>Pseudomonadota</taxon>
        <taxon>Alphaproteobacteria</taxon>
        <taxon>Hyphomicrobiales</taxon>
        <taxon>Methylobacteriaceae</taxon>
        <taxon>Microvirga</taxon>
        <taxon>environmental samples</taxon>
    </lineage>
</organism>
<accession>A0A6J4M6I8</accession>
<gene>
    <name evidence="1" type="ORF">AVDCRST_MAG90-2402</name>
</gene>
<dbReference type="Pfam" id="PF13430">
    <property type="entry name" value="DUF4112"/>
    <property type="match status" value="1"/>
</dbReference>
<dbReference type="EMBL" id="CADCUC010000473">
    <property type="protein sequence ID" value="CAA9349594.1"/>
    <property type="molecule type" value="Genomic_DNA"/>
</dbReference>
<dbReference type="InterPro" id="IPR025187">
    <property type="entry name" value="DUF4112"/>
</dbReference>
<dbReference type="AlphaFoldDB" id="A0A6J4M6I8"/>
<name>A0A6J4M6I8_9HYPH</name>
<dbReference type="PANTHER" id="PTHR35519">
    <property type="entry name" value="MEMBRANE PROTEINS"/>
    <property type="match status" value="1"/>
</dbReference>
<proteinExistence type="predicted"/>
<evidence type="ECO:0000313" key="1">
    <source>
        <dbReference type="EMBL" id="CAA9349594.1"/>
    </source>
</evidence>
<evidence type="ECO:0008006" key="2">
    <source>
        <dbReference type="Google" id="ProtNLM"/>
    </source>
</evidence>
<sequence length="199" mass="21174">MTFSGARASASLRLEWGSILENGGPGTHIRAVPPRLSRAAPQETSMAAPRMQPIFESLKASGPTRADSVGRIAALAHLLDSAIPIPGTNRRVGIDALLGLIPGVGDAVSAALASYIIWEARQLGLPRWKIARMVGNLALDTTVGAVPLLGDLFDMAYKSNQRNMRIVIEHLERTGRMGPGVIEGTAVRVEEPRLGGRAR</sequence>
<reference evidence="1" key="1">
    <citation type="submission" date="2020-02" db="EMBL/GenBank/DDBJ databases">
        <authorList>
            <person name="Meier V. D."/>
        </authorList>
    </citation>
    <scope>NUCLEOTIDE SEQUENCE</scope>
    <source>
        <strain evidence="1">AVDCRST_MAG90</strain>
    </source>
</reference>